<dbReference type="Proteomes" id="UP001227192">
    <property type="component" value="Unassembled WGS sequence"/>
</dbReference>
<dbReference type="AlphaFoldDB" id="A0AAI9TME5"/>
<dbReference type="EMBL" id="LACB01000069">
    <property type="protein sequence ID" value="KAJ9489977.1"/>
    <property type="molecule type" value="Genomic_DNA"/>
</dbReference>
<reference evidence="1" key="2">
    <citation type="journal article" date="2016" name="Fungal Biol.">
        <title>Ochratoxin A production by Penicillium thymicola.</title>
        <authorList>
            <person name="Nguyen H.D.T."/>
            <person name="McMullin D.R."/>
            <person name="Ponomareva E."/>
            <person name="Riley R."/>
            <person name="Pomraning K.R."/>
            <person name="Baker S.E."/>
            <person name="Seifert K.A."/>
        </authorList>
    </citation>
    <scope>NUCLEOTIDE SEQUENCE</scope>
    <source>
        <strain evidence="1">DAOM 180753</strain>
    </source>
</reference>
<accession>A0AAI9TME5</accession>
<evidence type="ECO:0000313" key="1">
    <source>
        <dbReference type="EMBL" id="KAJ9489977.1"/>
    </source>
</evidence>
<name>A0AAI9TME5_PENTH</name>
<keyword evidence="2" id="KW-1185">Reference proteome</keyword>
<organism evidence="1 2">
    <name type="scientific">Penicillium thymicola</name>
    <dbReference type="NCBI Taxonomy" id="293382"/>
    <lineage>
        <taxon>Eukaryota</taxon>
        <taxon>Fungi</taxon>
        <taxon>Dikarya</taxon>
        <taxon>Ascomycota</taxon>
        <taxon>Pezizomycotina</taxon>
        <taxon>Eurotiomycetes</taxon>
        <taxon>Eurotiomycetidae</taxon>
        <taxon>Eurotiales</taxon>
        <taxon>Aspergillaceae</taxon>
        <taxon>Penicillium</taxon>
    </lineage>
</organism>
<gene>
    <name evidence="1" type="ORF">VN97_g3277</name>
</gene>
<reference evidence="1" key="1">
    <citation type="submission" date="2015-06" db="EMBL/GenBank/DDBJ databases">
        <authorList>
            <person name="Nguyen H."/>
        </authorList>
    </citation>
    <scope>NUCLEOTIDE SEQUENCE</scope>
    <source>
        <strain evidence="1">DAOM 180753</strain>
    </source>
</reference>
<proteinExistence type="predicted"/>
<protein>
    <submittedName>
        <fullName evidence="1">Uncharacterized protein</fullName>
    </submittedName>
</protein>
<sequence>MPSFKRHDVDGMKSLSWVYMVRDYSILRIEGVGKSAGPTGDRLVCAMYTMYIGQSGTLYAMWYVVFYKKKPATTISHLNLPHIRISSNKFMMANVRSYGGPR</sequence>
<comment type="caution">
    <text evidence="1">The sequence shown here is derived from an EMBL/GenBank/DDBJ whole genome shotgun (WGS) entry which is preliminary data.</text>
</comment>
<evidence type="ECO:0000313" key="2">
    <source>
        <dbReference type="Proteomes" id="UP001227192"/>
    </source>
</evidence>